<dbReference type="AlphaFoldDB" id="A0A1M6B0M1"/>
<gene>
    <name evidence="12" type="ORF">SAMN02746098_04040</name>
</gene>
<protein>
    <recommendedName>
        <fullName evidence="6">HTH-type transcriptional regulatory protein TyrR</fullName>
    </recommendedName>
</protein>
<dbReference type="PROSITE" id="PS50045">
    <property type="entry name" value="SIGMA54_INTERACT_4"/>
    <property type="match status" value="1"/>
</dbReference>
<dbReference type="OrthoDB" id="1803236at2"/>
<dbReference type="SUPFAM" id="SSF46689">
    <property type="entry name" value="Homeodomain-like"/>
    <property type="match status" value="1"/>
</dbReference>
<keyword evidence="2" id="KW-0058">Aromatic hydrocarbons catabolism</keyword>
<dbReference type="Pfam" id="PF13426">
    <property type="entry name" value="PAS_9"/>
    <property type="match status" value="1"/>
</dbReference>
<dbReference type="InterPro" id="IPR027417">
    <property type="entry name" value="P-loop_NTPase"/>
</dbReference>
<evidence type="ECO:0000259" key="11">
    <source>
        <dbReference type="PROSITE" id="PS51371"/>
    </source>
</evidence>
<dbReference type="Gene3D" id="3.40.50.300">
    <property type="entry name" value="P-loop containing nucleotide triphosphate hydrolases"/>
    <property type="match status" value="1"/>
</dbReference>
<evidence type="ECO:0000256" key="5">
    <source>
        <dbReference type="ARBA" id="ARBA00023163"/>
    </source>
</evidence>
<keyword evidence="1" id="KW-0547">Nucleotide-binding</keyword>
<dbReference type="SUPFAM" id="SSF55785">
    <property type="entry name" value="PYP-like sensor domain (PAS domain)"/>
    <property type="match status" value="2"/>
</dbReference>
<dbReference type="EMBL" id="FQXJ01000018">
    <property type="protein sequence ID" value="SHI42118.1"/>
    <property type="molecule type" value="Genomic_DNA"/>
</dbReference>
<dbReference type="RefSeq" id="WP_073031670.1">
    <property type="nucleotide sequence ID" value="NZ_FQXJ01000018.1"/>
</dbReference>
<evidence type="ECO:0000313" key="13">
    <source>
        <dbReference type="Proteomes" id="UP000183954"/>
    </source>
</evidence>
<evidence type="ECO:0000256" key="6">
    <source>
        <dbReference type="ARBA" id="ARBA00029500"/>
    </source>
</evidence>
<dbReference type="PROSITE" id="PS00688">
    <property type="entry name" value="SIGMA54_INTERACT_3"/>
    <property type="match status" value="1"/>
</dbReference>
<dbReference type="GO" id="GO:0003677">
    <property type="term" value="F:DNA binding"/>
    <property type="evidence" value="ECO:0007669"/>
    <property type="project" value="UniProtKB-KW"/>
</dbReference>
<keyword evidence="3" id="KW-0067">ATP-binding</keyword>
<dbReference type="GO" id="GO:0005524">
    <property type="term" value="F:ATP binding"/>
    <property type="evidence" value="ECO:0007669"/>
    <property type="project" value="UniProtKB-KW"/>
</dbReference>
<dbReference type="InterPro" id="IPR046342">
    <property type="entry name" value="CBS_dom_sf"/>
</dbReference>
<evidence type="ECO:0000259" key="10">
    <source>
        <dbReference type="PROSITE" id="PS50112"/>
    </source>
</evidence>
<organism evidence="12 13">
    <name type="scientific">Desulfosporosinus lacus DSM 15449</name>
    <dbReference type="NCBI Taxonomy" id="1121420"/>
    <lineage>
        <taxon>Bacteria</taxon>
        <taxon>Bacillati</taxon>
        <taxon>Bacillota</taxon>
        <taxon>Clostridia</taxon>
        <taxon>Eubacteriales</taxon>
        <taxon>Desulfitobacteriaceae</taxon>
        <taxon>Desulfosporosinus</taxon>
    </lineage>
</organism>
<feature type="domain" description="CBS" evidence="11">
    <location>
        <begin position="7"/>
        <end position="64"/>
    </location>
</feature>
<dbReference type="Pfam" id="PF18024">
    <property type="entry name" value="HTH_50"/>
    <property type="match status" value="1"/>
</dbReference>
<dbReference type="GO" id="GO:0006355">
    <property type="term" value="P:regulation of DNA-templated transcription"/>
    <property type="evidence" value="ECO:0007669"/>
    <property type="project" value="InterPro"/>
</dbReference>
<keyword evidence="13" id="KW-1185">Reference proteome</keyword>
<dbReference type="PROSITE" id="PS50112">
    <property type="entry name" value="PAS"/>
    <property type="match status" value="1"/>
</dbReference>
<evidence type="ECO:0000313" key="12">
    <source>
        <dbReference type="EMBL" id="SHI42118.1"/>
    </source>
</evidence>
<feature type="domain" description="PAS" evidence="10">
    <location>
        <begin position="127"/>
        <end position="168"/>
    </location>
</feature>
<dbReference type="Gene3D" id="3.10.580.10">
    <property type="entry name" value="CBS-domain"/>
    <property type="match status" value="1"/>
</dbReference>
<dbReference type="Pfam" id="PF00571">
    <property type="entry name" value="CBS"/>
    <property type="match status" value="2"/>
</dbReference>
<dbReference type="InterPro" id="IPR035965">
    <property type="entry name" value="PAS-like_dom_sf"/>
</dbReference>
<dbReference type="CDD" id="cd00009">
    <property type="entry name" value="AAA"/>
    <property type="match status" value="1"/>
</dbReference>
<dbReference type="SUPFAM" id="SSF54631">
    <property type="entry name" value="CBS-domain pair"/>
    <property type="match status" value="1"/>
</dbReference>
<evidence type="ECO:0000259" key="9">
    <source>
        <dbReference type="PROSITE" id="PS50045"/>
    </source>
</evidence>
<dbReference type="InterPro" id="IPR058031">
    <property type="entry name" value="AAA_lid_NorR"/>
</dbReference>
<dbReference type="PANTHER" id="PTHR32071">
    <property type="entry name" value="TRANSCRIPTIONAL REGULATORY PROTEIN"/>
    <property type="match status" value="1"/>
</dbReference>
<keyword evidence="12" id="KW-0238">DNA-binding</keyword>
<dbReference type="SMART" id="SM00382">
    <property type="entry name" value="AAA"/>
    <property type="match status" value="1"/>
</dbReference>
<feature type="coiled-coil region" evidence="8">
    <location>
        <begin position="347"/>
        <end position="381"/>
    </location>
</feature>
<dbReference type="PANTHER" id="PTHR32071:SF57">
    <property type="entry name" value="C4-DICARBOXYLATE TRANSPORT TRANSCRIPTIONAL REGULATORY PROTEIN DCTD"/>
    <property type="match status" value="1"/>
</dbReference>
<reference evidence="13" key="1">
    <citation type="submission" date="2016-11" db="EMBL/GenBank/DDBJ databases">
        <authorList>
            <person name="Varghese N."/>
            <person name="Submissions S."/>
        </authorList>
    </citation>
    <scope>NUCLEOTIDE SEQUENCE [LARGE SCALE GENOMIC DNA]</scope>
    <source>
        <strain evidence="13">DSM 15449</strain>
    </source>
</reference>
<dbReference type="SUPFAM" id="SSF52540">
    <property type="entry name" value="P-loop containing nucleoside triphosphate hydrolases"/>
    <property type="match status" value="1"/>
</dbReference>
<dbReference type="Proteomes" id="UP000183954">
    <property type="component" value="Unassembled WGS sequence"/>
</dbReference>
<dbReference type="FunFam" id="3.40.50.300:FF:000006">
    <property type="entry name" value="DNA-binding transcriptional regulator NtrC"/>
    <property type="match status" value="1"/>
</dbReference>
<name>A0A1M6B0M1_9FIRM</name>
<proteinExistence type="predicted"/>
<dbReference type="InterPro" id="IPR000014">
    <property type="entry name" value="PAS"/>
</dbReference>
<evidence type="ECO:0000256" key="7">
    <source>
        <dbReference type="PROSITE-ProRule" id="PRU00703"/>
    </source>
</evidence>
<keyword evidence="7" id="KW-0129">CBS domain</keyword>
<dbReference type="InterPro" id="IPR025944">
    <property type="entry name" value="Sigma_54_int_dom_CS"/>
</dbReference>
<dbReference type="InterPro" id="IPR003593">
    <property type="entry name" value="AAA+_ATPase"/>
</dbReference>
<dbReference type="Gene3D" id="1.10.10.60">
    <property type="entry name" value="Homeodomain-like"/>
    <property type="match status" value="1"/>
</dbReference>
<evidence type="ECO:0000256" key="4">
    <source>
        <dbReference type="ARBA" id="ARBA00023015"/>
    </source>
</evidence>
<dbReference type="InterPro" id="IPR009057">
    <property type="entry name" value="Homeodomain-like_sf"/>
</dbReference>
<feature type="domain" description="Sigma-54 factor interaction" evidence="9">
    <location>
        <begin position="387"/>
        <end position="616"/>
    </location>
</feature>
<keyword evidence="4" id="KW-0805">Transcription regulation</keyword>
<dbReference type="InterPro" id="IPR002078">
    <property type="entry name" value="Sigma_54_int"/>
</dbReference>
<sequence>MKVKNVMISNPYTVRSDQSLADASRIYLEHDVNCAPVVGVNDSIVGIITISKVLGCFLSGSSPTAKVNEFMDDPPGVVSENSDFEELANTCTQDMERMLVLDQNKKLTGILSRVELINKVNLAWEETRNELRVVLQSVSHAIIAFDKIGSIYLFNKGAEILLGISSKEASEQRYEGVLPQWIWKEVIADGQARFGFRLEVNNKRVIGNATPIYVNGNITGTVVVLQDLSEVENLTLELSRVRELKVELDNIIECSYDGMLVVNTERVVLRANKSAMQLFNLIDYSQNCILSDIESEVASCLDEMAVNIIQQKKTLTKGYTKFDGQEIMITGNPRFALDGKVIQVIFNMRDMTELQRLKFQVEQAKEEKLRYSVELLELRGKLLKEDLITKSPEMEPVLELMVRVSQVESTVLITGESGVGKEVAAKRIHRLSRKENGPFITINCGAIPENLMESELFGYEKGSFTGAGKEGKIGLMEAANGGNIFLDEIGELPLNLQVKLLRVIQEKVIYRIGGIKPITLDVRIIAATNRNLKEMVRKKTFREDLFYRLNVVQIEIPPLRQRREDILPLSQYFLSKYCSKYNKQKRISPQVFKIFESYYWPGNIRELENVIERAVILSQGDSIDVNHLPENLYVVHNEQAEIEVIVRGITSLNDGVQLMEKELLRKALGTEKSSRKTALLLGITHTTVLRKAKQYELL</sequence>
<dbReference type="Pfam" id="PF00158">
    <property type="entry name" value="Sigma54_activat"/>
    <property type="match status" value="1"/>
</dbReference>
<dbReference type="InterPro" id="IPR000644">
    <property type="entry name" value="CBS_dom"/>
</dbReference>
<dbReference type="InterPro" id="IPR030828">
    <property type="entry name" value="HTH_TyrR"/>
</dbReference>
<dbReference type="Gene3D" id="1.10.8.60">
    <property type="match status" value="1"/>
</dbReference>
<keyword evidence="8" id="KW-0175">Coiled coil</keyword>
<dbReference type="Pfam" id="PF25601">
    <property type="entry name" value="AAA_lid_14"/>
    <property type="match status" value="1"/>
</dbReference>
<evidence type="ECO:0000256" key="3">
    <source>
        <dbReference type="ARBA" id="ARBA00022840"/>
    </source>
</evidence>
<dbReference type="STRING" id="1121420.SAMN02746098_04040"/>
<accession>A0A1M6B0M1</accession>
<evidence type="ECO:0000256" key="8">
    <source>
        <dbReference type="SAM" id="Coils"/>
    </source>
</evidence>
<dbReference type="SMART" id="SM00116">
    <property type="entry name" value="CBS"/>
    <property type="match status" value="2"/>
</dbReference>
<evidence type="ECO:0000256" key="2">
    <source>
        <dbReference type="ARBA" id="ARBA00022797"/>
    </source>
</evidence>
<keyword evidence="5" id="KW-0804">Transcription</keyword>
<evidence type="ECO:0000256" key="1">
    <source>
        <dbReference type="ARBA" id="ARBA00022741"/>
    </source>
</evidence>
<dbReference type="PROSITE" id="PS51371">
    <property type="entry name" value="CBS"/>
    <property type="match status" value="1"/>
</dbReference>
<dbReference type="Gene3D" id="3.30.450.20">
    <property type="entry name" value="PAS domain"/>
    <property type="match status" value="2"/>
</dbReference>